<keyword evidence="7" id="KW-1185">Reference proteome</keyword>
<accession>A0A0C3ARY2</accession>
<reference evidence="6 7" key="1">
    <citation type="submission" date="2014-04" db="EMBL/GenBank/DDBJ databases">
        <authorList>
            <consortium name="DOE Joint Genome Institute"/>
            <person name="Kuo A."/>
            <person name="Zuccaro A."/>
            <person name="Kohler A."/>
            <person name="Nagy L.G."/>
            <person name="Floudas D."/>
            <person name="Copeland A."/>
            <person name="Barry K.W."/>
            <person name="Cichocki N."/>
            <person name="Veneault-Fourrey C."/>
            <person name="LaButti K."/>
            <person name="Lindquist E.A."/>
            <person name="Lipzen A."/>
            <person name="Lundell T."/>
            <person name="Morin E."/>
            <person name="Murat C."/>
            <person name="Sun H."/>
            <person name="Tunlid A."/>
            <person name="Henrissat B."/>
            <person name="Grigoriev I.V."/>
            <person name="Hibbett D.S."/>
            <person name="Martin F."/>
            <person name="Nordberg H.P."/>
            <person name="Cantor M.N."/>
            <person name="Hua S.X."/>
        </authorList>
    </citation>
    <scope>NUCLEOTIDE SEQUENCE [LARGE SCALE GENOMIC DNA]</scope>
    <source>
        <strain evidence="6 7">MAFF 305830</strain>
    </source>
</reference>
<dbReference type="Pfam" id="PF00076">
    <property type="entry name" value="RRM_1"/>
    <property type="match status" value="1"/>
</dbReference>
<dbReference type="Proteomes" id="UP000054097">
    <property type="component" value="Unassembled WGS sequence"/>
</dbReference>
<name>A0A0C3ARY2_SERVB</name>
<dbReference type="Gene3D" id="3.30.70.330">
    <property type="match status" value="1"/>
</dbReference>
<dbReference type="PROSITE" id="PS50102">
    <property type="entry name" value="RRM"/>
    <property type="match status" value="1"/>
</dbReference>
<keyword evidence="1" id="KW-0677">Repeat</keyword>
<feature type="compositionally biased region" description="Low complexity" evidence="4">
    <location>
        <begin position="17"/>
        <end position="37"/>
    </location>
</feature>
<protein>
    <recommendedName>
        <fullName evidence="5">RRM domain-containing protein</fullName>
    </recommendedName>
</protein>
<feature type="compositionally biased region" description="Basic and acidic residues" evidence="4">
    <location>
        <begin position="212"/>
        <end position="229"/>
    </location>
</feature>
<dbReference type="SMART" id="SM00360">
    <property type="entry name" value="RRM"/>
    <property type="match status" value="2"/>
</dbReference>
<sequence>MQSPTALTPEPADPNLSAESSSASFESITSSTQQISISLTSSPLTVRTSEDTPIKSGYVARKVLQDILENISTTNNTPNKVIPSNETPLRATPLLTPPSSDERPQATFVSVDSLSSPSAAPPMKQVPLTEKILAQSALYFRAIQKQQKQPFPGSTTSSDSTHVADLVDRLRFDNLAQQIQQQQPPVPQLTYSQLQQQQQQQFFTRQFLNNPEGHKDSPDNNTKDKHAAADAHSLTAVELPNGNEVEESQGLATGVDADGANHIATIPKPDPLENPLNTTNVYINGLPLRWTDDDLYRLTRGFGAVKSVKLFTRHLEDKPSAYGFVLFNCVEDAERFIMTLRQHTSFHPSFAKTAKVPGTTNAKHAISDPVIPLPRGEDYADISITGLPLTIDMQTLRALFSPQVIKASKFFHTTGTPRRLVGFIRLEGPKAAQDIFDRLHGSNVLGWSENLSVQSLGSGTNLLPYPSEPLPSGSQTLKQENVSVARTAAGAQSSQTTPTQTPSIGVYQHQNVQINDFNRLFSSMQLSAAPHTIILNRRCRPFRPLLLSKMESFLGWILVVLSTLSELGSLRKLIQNSLGLSQQTTPWEDLLCINSIVLKETFSRMPQGACLPPRVLQA</sequence>
<feature type="region of interest" description="Disordered" evidence="4">
    <location>
        <begin position="73"/>
        <end position="104"/>
    </location>
</feature>
<dbReference type="AlphaFoldDB" id="A0A0C3ARY2"/>
<evidence type="ECO:0000259" key="5">
    <source>
        <dbReference type="PROSITE" id="PS50102"/>
    </source>
</evidence>
<keyword evidence="2 3" id="KW-0694">RNA-binding</keyword>
<organism evidence="6 7">
    <name type="scientific">Serendipita vermifera MAFF 305830</name>
    <dbReference type="NCBI Taxonomy" id="933852"/>
    <lineage>
        <taxon>Eukaryota</taxon>
        <taxon>Fungi</taxon>
        <taxon>Dikarya</taxon>
        <taxon>Basidiomycota</taxon>
        <taxon>Agaricomycotina</taxon>
        <taxon>Agaricomycetes</taxon>
        <taxon>Sebacinales</taxon>
        <taxon>Serendipitaceae</taxon>
        <taxon>Serendipita</taxon>
    </lineage>
</organism>
<dbReference type="PANTHER" id="PTHR24012">
    <property type="entry name" value="RNA BINDING PROTEIN"/>
    <property type="match status" value="1"/>
</dbReference>
<evidence type="ECO:0000256" key="1">
    <source>
        <dbReference type="ARBA" id="ARBA00022737"/>
    </source>
</evidence>
<feature type="compositionally biased region" description="Low complexity" evidence="4">
    <location>
        <begin position="87"/>
        <end position="98"/>
    </location>
</feature>
<gene>
    <name evidence="6" type="ORF">M408DRAFT_277883</name>
</gene>
<evidence type="ECO:0000313" key="6">
    <source>
        <dbReference type="EMBL" id="KIM22814.1"/>
    </source>
</evidence>
<dbReference type="InterPro" id="IPR000504">
    <property type="entry name" value="RRM_dom"/>
</dbReference>
<feature type="region of interest" description="Disordered" evidence="4">
    <location>
        <begin position="209"/>
        <end position="229"/>
    </location>
</feature>
<evidence type="ECO:0000256" key="4">
    <source>
        <dbReference type="SAM" id="MobiDB-lite"/>
    </source>
</evidence>
<dbReference type="InterPro" id="IPR012677">
    <property type="entry name" value="Nucleotide-bd_a/b_plait_sf"/>
</dbReference>
<evidence type="ECO:0000256" key="3">
    <source>
        <dbReference type="PROSITE-ProRule" id="PRU00176"/>
    </source>
</evidence>
<feature type="compositionally biased region" description="Polar residues" evidence="4">
    <location>
        <begin position="73"/>
        <end position="86"/>
    </location>
</feature>
<feature type="region of interest" description="Disordered" evidence="4">
    <location>
        <begin position="1"/>
        <end position="37"/>
    </location>
</feature>
<dbReference type="GO" id="GO:0003723">
    <property type="term" value="F:RNA binding"/>
    <property type="evidence" value="ECO:0007669"/>
    <property type="project" value="UniProtKB-UniRule"/>
</dbReference>
<dbReference type="EMBL" id="KN824347">
    <property type="protein sequence ID" value="KIM22814.1"/>
    <property type="molecule type" value="Genomic_DNA"/>
</dbReference>
<proteinExistence type="predicted"/>
<dbReference type="HOGENOM" id="CLU_442243_0_0_1"/>
<dbReference type="SUPFAM" id="SSF54928">
    <property type="entry name" value="RNA-binding domain, RBD"/>
    <property type="match status" value="1"/>
</dbReference>
<feature type="domain" description="RRM" evidence="5">
    <location>
        <begin position="279"/>
        <end position="353"/>
    </location>
</feature>
<evidence type="ECO:0000313" key="7">
    <source>
        <dbReference type="Proteomes" id="UP000054097"/>
    </source>
</evidence>
<dbReference type="OrthoDB" id="271725at2759"/>
<reference evidence="7" key="2">
    <citation type="submission" date="2015-01" db="EMBL/GenBank/DDBJ databases">
        <title>Evolutionary Origins and Diversification of the Mycorrhizal Mutualists.</title>
        <authorList>
            <consortium name="DOE Joint Genome Institute"/>
            <consortium name="Mycorrhizal Genomics Consortium"/>
            <person name="Kohler A."/>
            <person name="Kuo A."/>
            <person name="Nagy L.G."/>
            <person name="Floudas D."/>
            <person name="Copeland A."/>
            <person name="Barry K.W."/>
            <person name="Cichocki N."/>
            <person name="Veneault-Fourrey C."/>
            <person name="LaButti K."/>
            <person name="Lindquist E.A."/>
            <person name="Lipzen A."/>
            <person name="Lundell T."/>
            <person name="Morin E."/>
            <person name="Murat C."/>
            <person name="Riley R."/>
            <person name="Ohm R."/>
            <person name="Sun H."/>
            <person name="Tunlid A."/>
            <person name="Henrissat B."/>
            <person name="Grigoriev I.V."/>
            <person name="Hibbett D.S."/>
            <person name="Martin F."/>
        </authorList>
    </citation>
    <scope>NUCLEOTIDE SEQUENCE [LARGE SCALE GENOMIC DNA]</scope>
    <source>
        <strain evidence="7">MAFF 305830</strain>
    </source>
</reference>
<evidence type="ECO:0000256" key="2">
    <source>
        <dbReference type="ARBA" id="ARBA00022884"/>
    </source>
</evidence>
<dbReference type="InterPro" id="IPR035979">
    <property type="entry name" value="RBD_domain_sf"/>
</dbReference>